<evidence type="ECO:0000313" key="9">
    <source>
        <dbReference type="Proteomes" id="UP000039865"/>
    </source>
</evidence>
<dbReference type="InterPro" id="IPR002110">
    <property type="entry name" value="Ankyrin_rpt"/>
</dbReference>
<dbReference type="PROSITE" id="PS50088">
    <property type="entry name" value="ANK_REPEAT"/>
    <property type="match status" value="4"/>
</dbReference>
<feature type="compositionally biased region" description="Low complexity" evidence="6">
    <location>
        <begin position="1438"/>
        <end position="1447"/>
    </location>
</feature>
<dbReference type="GO" id="GO:0005509">
    <property type="term" value="F:calcium ion binding"/>
    <property type="evidence" value="ECO:0007669"/>
    <property type="project" value="InterPro"/>
</dbReference>
<proteinExistence type="predicted"/>
<feature type="compositionally biased region" description="Polar residues" evidence="6">
    <location>
        <begin position="1"/>
        <end position="37"/>
    </location>
</feature>
<dbReference type="SMART" id="SM00054">
    <property type="entry name" value="EFh"/>
    <property type="match status" value="3"/>
</dbReference>
<dbReference type="InParanoid" id="A0A078AS52"/>
<feature type="region of interest" description="Disordered" evidence="6">
    <location>
        <begin position="1"/>
        <end position="99"/>
    </location>
</feature>
<evidence type="ECO:0000313" key="8">
    <source>
        <dbReference type="EMBL" id="CDW84796.1"/>
    </source>
</evidence>
<evidence type="ECO:0000259" key="7">
    <source>
        <dbReference type="PROSITE" id="PS50222"/>
    </source>
</evidence>
<evidence type="ECO:0000256" key="5">
    <source>
        <dbReference type="SAM" id="Coils"/>
    </source>
</evidence>
<reference evidence="8 9" key="1">
    <citation type="submission" date="2014-06" db="EMBL/GenBank/DDBJ databases">
        <authorList>
            <person name="Swart Estienne"/>
        </authorList>
    </citation>
    <scope>NUCLEOTIDE SEQUENCE [LARGE SCALE GENOMIC DNA]</scope>
    <source>
        <strain evidence="8 9">130c</strain>
    </source>
</reference>
<evidence type="ECO:0000256" key="6">
    <source>
        <dbReference type="SAM" id="MobiDB-lite"/>
    </source>
</evidence>
<dbReference type="EMBL" id="CCKQ01013160">
    <property type="protein sequence ID" value="CDW84796.1"/>
    <property type="molecule type" value="Genomic_DNA"/>
</dbReference>
<feature type="compositionally biased region" description="Low complexity" evidence="6">
    <location>
        <begin position="70"/>
        <end position="93"/>
    </location>
</feature>
<dbReference type="OrthoDB" id="312115at2759"/>
<dbReference type="PROSITE" id="PS00018">
    <property type="entry name" value="EF_HAND_1"/>
    <property type="match status" value="2"/>
</dbReference>
<name>A0A078AS52_STYLE</name>
<evidence type="ECO:0000256" key="1">
    <source>
        <dbReference type="ARBA" id="ARBA00022737"/>
    </source>
</evidence>
<dbReference type="PROSITE" id="PS50297">
    <property type="entry name" value="ANK_REP_REGION"/>
    <property type="match status" value="3"/>
</dbReference>
<dbReference type="Gene3D" id="1.10.238.10">
    <property type="entry name" value="EF-hand"/>
    <property type="match status" value="1"/>
</dbReference>
<dbReference type="PANTHER" id="PTHR24123:SF33">
    <property type="entry name" value="PROTEIN HOS4"/>
    <property type="match status" value="1"/>
</dbReference>
<dbReference type="InterPro" id="IPR036770">
    <property type="entry name" value="Ankyrin_rpt-contain_sf"/>
</dbReference>
<feature type="repeat" description="ANK" evidence="4">
    <location>
        <begin position="364"/>
        <end position="396"/>
    </location>
</feature>
<feature type="compositionally biased region" description="Acidic residues" evidence="6">
    <location>
        <begin position="1468"/>
        <end position="1481"/>
    </location>
</feature>
<accession>A0A078AS52</accession>
<sequence>MSTQKGVRFTQNQPFGTSMQKQQPTASSMKTQQTKTVAKNDDNEYDDDFEDFGDKPSPHLANKTKSTTSRTANINNRVGNNNNQQTNSVQQASAKSQISDGSKQRIIDFEDIQATNNTNRYIIYKFMKKGFTSLTAEDLACTMVNPDFTIDFRKNTNEEWATQYQYKVVERLNKCKFNLQWVTRKQTDDQFEPFFQMIKDDDLSRVVEYFRVANCQPNEILDSVEKTSKKSPLHIAAAEGHQSMVEYLINKGARIDARDKLLRTPLHLACQSGHATVVKVLLDNNADPYEKDQSGRTAMHYATCSTCVEQIVILCEHGPDLVHMKDHAGRTALHYVVFNSMTRQVEMGLKLLNFGADVNALDNERRTPLHHAAEAGKARMIPLLVQRGASTGTKDTLKGKTPLELACSDHIKELIIVHSSPTYVPKQQDLAQGLSVEGNQMKIEPEAYDIFGMKSNSNTNRSPKKPINKPAINKKVRVEEQKYVEEDYYEGSVQYFKNPLGPPKEWEKVQDKFLPYNMKNYQERLVMFLKRVQEFGVQSYQHVKKPYLFTGSWMEYVRNMDDLMLQINGTRPNEAVMKVFNIFFPYDKPLPHGRGDELSLQDFYKGLSGQVNENRDCDPDVLKKNMENEADDELQKALKNNQVEEIQDLLDVKRQLMALEQINSMHQITIQEKDEKIRQLQDQLRNQADSQVNKQVDLRNEEQYLALLAENGDLKIQISTLTEYLNMSQSKLEEFTKLLESDDQRKRKEMEDMKSLSKLQELEISKNDLERQLLQERERNRALRFKAGQIFLTTLEKGGTMLNAANPAKNKKGDGDYYLEDDDALMRLLQRIQVLGYNLQQKLIEAGEPDGSGMITQTQFVNFLTKIGMTPNDILSIQRIVGFYEGGQPVHKLKITDIMMRIYERSKKRGQIEQETLQTLANEFRSKGYGIQEAFQHLDDNRSGTITFAELQDAFKAMKIEVSIQIQRNVLKLFDKDGDNMISLEEFEKQMSKYLDTGKAFVPQDIKDIQSTKISDQMKKELVEEMKQEVKQKVNYDDYGFKPFEIDEYKKKEQLIIEALKNGKLPVENISGEIKVQFDEGLNLISVPGKGIPIIGLNLVSYTQDGQKVEQQLYSTPCVNFRAKNNFQAAVTIPMINKDKNKISDFITISCLMQETETEATPDRAVFVGECFLPWKEVLPRNGEWLQQRIALADPSGKCPSKVQGMIKIFAKWIPAGSEKSKFNEDGSKREVVAPVSVPNKREQQVGANGTLEIFLYDYIHPDLSINMPKEKYYIEMSLGGPQKTNRSLQVEVTDDIIKEPPVPKELRYLLFSDVKTIAVADVNKDRILTLKIIAVSSKKVIAQSMIDISQTAVQKPNLKIRKGNLPMTIEGNAATGVLDMALKFKDLSAQPVGAPANKPVVNQQSILPAQIQQQQTQVKQKVEEVKQVLPQQIIQKQPTQIEQQQPKIEKEETFQEIKIGGTQALPENDDQFDDDDFEEE</sequence>
<evidence type="ECO:0000256" key="3">
    <source>
        <dbReference type="ARBA" id="ARBA00023043"/>
    </source>
</evidence>
<protein>
    <submittedName>
        <fullName evidence="8">Ankyrin repeat</fullName>
    </submittedName>
</protein>
<evidence type="ECO:0000256" key="4">
    <source>
        <dbReference type="PROSITE-ProRule" id="PRU00023"/>
    </source>
</evidence>
<dbReference type="Pfam" id="PF13499">
    <property type="entry name" value="EF-hand_7"/>
    <property type="match status" value="1"/>
</dbReference>
<dbReference type="InterPro" id="IPR051165">
    <property type="entry name" value="Multifunctional_ANK_Repeat"/>
</dbReference>
<organism evidence="8 9">
    <name type="scientific">Stylonychia lemnae</name>
    <name type="common">Ciliate</name>
    <dbReference type="NCBI Taxonomy" id="5949"/>
    <lineage>
        <taxon>Eukaryota</taxon>
        <taxon>Sar</taxon>
        <taxon>Alveolata</taxon>
        <taxon>Ciliophora</taxon>
        <taxon>Intramacronucleata</taxon>
        <taxon>Spirotrichea</taxon>
        <taxon>Stichotrichia</taxon>
        <taxon>Sporadotrichida</taxon>
        <taxon>Oxytrichidae</taxon>
        <taxon>Stylonychinae</taxon>
        <taxon>Stylonychia</taxon>
    </lineage>
</organism>
<keyword evidence="5" id="KW-0175">Coiled coil</keyword>
<dbReference type="Gene3D" id="1.25.40.20">
    <property type="entry name" value="Ankyrin repeat-containing domain"/>
    <property type="match status" value="1"/>
</dbReference>
<keyword evidence="9" id="KW-1185">Reference proteome</keyword>
<keyword evidence="3 4" id="KW-0040">ANK repeat</keyword>
<feature type="repeat" description="ANK" evidence="4">
    <location>
        <begin position="228"/>
        <end position="260"/>
    </location>
</feature>
<dbReference type="PANTHER" id="PTHR24123">
    <property type="entry name" value="ANKYRIN REPEAT-CONTAINING"/>
    <property type="match status" value="1"/>
</dbReference>
<dbReference type="InterPro" id="IPR011992">
    <property type="entry name" value="EF-hand-dom_pair"/>
</dbReference>
<dbReference type="InterPro" id="IPR002048">
    <property type="entry name" value="EF_hand_dom"/>
</dbReference>
<dbReference type="SMART" id="SM00248">
    <property type="entry name" value="ANK"/>
    <property type="match status" value="6"/>
</dbReference>
<keyword evidence="1" id="KW-0677">Repeat</keyword>
<feature type="domain" description="EF-hand" evidence="7">
    <location>
        <begin position="931"/>
        <end position="961"/>
    </location>
</feature>
<dbReference type="CDD" id="cd00051">
    <property type="entry name" value="EFh"/>
    <property type="match status" value="1"/>
</dbReference>
<feature type="domain" description="EF-hand" evidence="7">
    <location>
        <begin position="962"/>
        <end position="997"/>
    </location>
</feature>
<feature type="repeat" description="ANK" evidence="4">
    <location>
        <begin position="261"/>
        <end position="293"/>
    </location>
</feature>
<dbReference type="Proteomes" id="UP000039865">
    <property type="component" value="Unassembled WGS sequence"/>
</dbReference>
<feature type="region of interest" description="Disordered" evidence="6">
    <location>
        <begin position="1438"/>
        <end position="1481"/>
    </location>
</feature>
<gene>
    <name evidence="8" type="primary">Contig2966.g3173</name>
    <name evidence="8" type="ORF">STYLEM_13864</name>
</gene>
<dbReference type="InterPro" id="IPR018247">
    <property type="entry name" value="EF_Hand_1_Ca_BS"/>
</dbReference>
<dbReference type="PROSITE" id="PS50222">
    <property type="entry name" value="EF_HAND_2"/>
    <property type="match status" value="2"/>
</dbReference>
<feature type="coiled-coil region" evidence="5">
    <location>
        <begin position="759"/>
        <end position="786"/>
    </location>
</feature>
<dbReference type="Pfam" id="PF13857">
    <property type="entry name" value="Ank_5"/>
    <property type="match status" value="1"/>
</dbReference>
<dbReference type="SUPFAM" id="SSF48403">
    <property type="entry name" value="Ankyrin repeat"/>
    <property type="match status" value="1"/>
</dbReference>
<feature type="coiled-coil region" evidence="5">
    <location>
        <begin position="663"/>
        <end position="690"/>
    </location>
</feature>
<dbReference type="SUPFAM" id="SSF47473">
    <property type="entry name" value="EF-hand"/>
    <property type="match status" value="1"/>
</dbReference>
<keyword evidence="2" id="KW-0106">Calcium</keyword>
<feature type="repeat" description="ANK" evidence="4">
    <location>
        <begin position="328"/>
        <end position="363"/>
    </location>
</feature>
<evidence type="ECO:0000256" key="2">
    <source>
        <dbReference type="ARBA" id="ARBA00022837"/>
    </source>
</evidence>
<dbReference type="Pfam" id="PF12796">
    <property type="entry name" value="Ank_2"/>
    <property type="match status" value="1"/>
</dbReference>